<name>A0A2T5F0Z6_VIBSP</name>
<feature type="transmembrane region" description="Helical" evidence="1">
    <location>
        <begin position="166"/>
        <end position="187"/>
    </location>
</feature>
<comment type="caution">
    <text evidence="2">The sequence shown here is derived from an EMBL/GenBank/DDBJ whole genome shotgun (WGS) entry which is preliminary data.</text>
</comment>
<proteinExistence type="predicted"/>
<reference evidence="2 3" key="1">
    <citation type="submission" date="2017-11" db="EMBL/GenBank/DDBJ databases">
        <title>Population delineation of vibrios coincides with oyster pathogenicity.</title>
        <authorList>
            <person name="Bruto M."/>
            <person name="Labreuche Y."/>
            <person name="James A."/>
            <person name="Piel D."/>
            <person name="Chenivesse S."/>
            <person name="Petton B."/>
            <person name="Polz M.F."/>
            <person name="Le Roux F."/>
        </authorList>
    </citation>
    <scope>NUCLEOTIDE SEQUENCE [LARGE SCALE GENOMIC DNA]</scope>
    <source>
        <strain evidence="2 3">FF_144</strain>
    </source>
</reference>
<protein>
    <submittedName>
        <fullName evidence="2">Uncharacterized protein</fullName>
    </submittedName>
</protein>
<evidence type="ECO:0000313" key="2">
    <source>
        <dbReference type="EMBL" id="PTP39424.1"/>
    </source>
</evidence>
<sequence>MSFFNEDWVTLSALVALTVSILPLIKFLHELVSSNKHFKVKRLELLYQSFGEPNNPAMKLMVEQQFCAVFKCSASFEDICVLLSASKTTKAVELYKDSHTYLNCDGEKFTFVEKYREPKNRMKEYVVRPFRNFALYMIAALPAVTLGMVSLYVVLDGTPFKTTFGVVNVIVCFVSAAFCGMLVRVAYYRVTDTHSIKYAEELLTIYDNEYVKSVELKLWDNANKLLKINS</sequence>
<dbReference type="RefSeq" id="WP_017088463.1">
    <property type="nucleotide sequence ID" value="NZ_PIFK01000003.1"/>
</dbReference>
<keyword evidence="1" id="KW-1133">Transmembrane helix</keyword>
<keyword evidence="1" id="KW-0812">Transmembrane</keyword>
<dbReference type="Proteomes" id="UP000244197">
    <property type="component" value="Unassembled WGS sequence"/>
</dbReference>
<evidence type="ECO:0000256" key="1">
    <source>
        <dbReference type="SAM" id="Phobius"/>
    </source>
</evidence>
<keyword evidence="1" id="KW-0472">Membrane</keyword>
<dbReference type="EMBL" id="PIFK01000003">
    <property type="protein sequence ID" value="PTP39424.1"/>
    <property type="molecule type" value="Genomic_DNA"/>
</dbReference>
<accession>A0A2T5F0Z6</accession>
<evidence type="ECO:0000313" key="3">
    <source>
        <dbReference type="Proteomes" id="UP000244197"/>
    </source>
</evidence>
<feature type="transmembrane region" description="Helical" evidence="1">
    <location>
        <begin position="12"/>
        <end position="32"/>
    </location>
</feature>
<dbReference type="AlphaFoldDB" id="A0A2T5F0Z6"/>
<organism evidence="2 3">
    <name type="scientific">Vibrio splendidus</name>
    <dbReference type="NCBI Taxonomy" id="29497"/>
    <lineage>
        <taxon>Bacteria</taxon>
        <taxon>Pseudomonadati</taxon>
        <taxon>Pseudomonadota</taxon>
        <taxon>Gammaproteobacteria</taxon>
        <taxon>Vibrionales</taxon>
        <taxon>Vibrionaceae</taxon>
        <taxon>Vibrio</taxon>
    </lineage>
</organism>
<gene>
    <name evidence="2" type="ORF">CWO07_02320</name>
</gene>
<feature type="transmembrane region" description="Helical" evidence="1">
    <location>
        <begin position="133"/>
        <end position="154"/>
    </location>
</feature>